<protein>
    <recommendedName>
        <fullName evidence="9">GNAT family N-acetyltransferase</fullName>
    </recommendedName>
</protein>
<proteinExistence type="predicted"/>
<keyword evidence="8" id="KW-1185">Reference proteome</keyword>
<dbReference type="Proteomes" id="UP001500266">
    <property type="component" value="Unassembled WGS sequence"/>
</dbReference>
<accession>A0ABP7Z7J9</accession>
<dbReference type="SUPFAM" id="SSF56059">
    <property type="entry name" value="Glutathione synthetase ATP-binding domain-like"/>
    <property type="match status" value="1"/>
</dbReference>
<name>A0ABP7Z7J9_9ACTN</name>
<evidence type="ECO:0008006" key="9">
    <source>
        <dbReference type="Google" id="ProtNLM"/>
    </source>
</evidence>
<dbReference type="EMBL" id="BAABDO010000075">
    <property type="protein sequence ID" value="GAA4148870.1"/>
    <property type="molecule type" value="Genomic_DNA"/>
</dbReference>
<keyword evidence="1" id="KW-0808">Transferase</keyword>
<dbReference type="PANTHER" id="PTHR43877">
    <property type="entry name" value="AMINOALKYLPHOSPHONATE N-ACETYLTRANSFERASE-RELATED-RELATED"/>
    <property type="match status" value="1"/>
</dbReference>
<evidence type="ECO:0000259" key="5">
    <source>
        <dbReference type="PROSITE" id="PS50975"/>
    </source>
</evidence>
<feature type="region of interest" description="Disordered" evidence="4">
    <location>
        <begin position="1"/>
        <end position="25"/>
    </location>
</feature>
<keyword evidence="3" id="KW-0067">ATP-binding</keyword>
<evidence type="ECO:0000256" key="2">
    <source>
        <dbReference type="ARBA" id="ARBA00023315"/>
    </source>
</evidence>
<dbReference type="Gene3D" id="3.30.470.20">
    <property type="entry name" value="ATP-grasp fold, B domain"/>
    <property type="match status" value="1"/>
</dbReference>
<comment type="caution">
    <text evidence="7">The sequence shown here is derived from an EMBL/GenBank/DDBJ whole genome shotgun (WGS) entry which is preliminary data.</text>
</comment>
<organism evidence="7 8">
    <name type="scientific">Actinomadura keratinilytica</name>
    <dbReference type="NCBI Taxonomy" id="547461"/>
    <lineage>
        <taxon>Bacteria</taxon>
        <taxon>Bacillati</taxon>
        <taxon>Actinomycetota</taxon>
        <taxon>Actinomycetes</taxon>
        <taxon>Streptosporangiales</taxon>
        <taxon>Thermomonosporaceae</taxon>
        <taxon>Actinomadura</taxon>
    </lineage>
</organism>
<evidence type="ECO:0000313" key="8">
    <source>
        <dbReference type="Proteomes" id="UP001500266"/>
    </source>
</evidence>
<dbReference type="CDD" id="cd04301">
    <property type="entry name" value="NAT_SF"/>
    <property type="match status" value="1"/>
</dbReference>
<evidence type="ECO:0000256" key="4">
    <source>
        <dbReference type="SAM" id="MobiDB-lite"/>
    </source>
</evidence>
<dbReference type="SUPFAM" id="SSF55729">
    <property type="entry name" value="Acyl-CoA N-acyltransferases (Nat)"/>
    <property type="match status" value="1"/>
</dbReference>
<evidence type="ECO:0000259" key="6">
    <source>
        <dbReference type="PROSITE" id="PS51186"/>
    </source>
</evidence>
<dbReference type="InterPro" id="IPR011761">
    <property type="entry name" value="ATP-grasp"/>
</dbReference>
<feature type="domain" description="ATP-grasp" evidence="5">
    <location>
        <begin position="321"/>
        <end position="516"/>
    </location>
</feature>
<evidence type="ECO:0000313" key="7">
    <source>
        <dbReference type="EMBL" id="GAA4148870.1"/>
    </source>
</evidence>
<dbReference type="PROSITE" id="PS51186">
    <property type="entry name" value="GNAT"/>
    <property type="match status" value="1"/>
</dbReference>
<dbReference type="InterPro" id="IPR016181">
    <property type="entry name" value="Acyl_CoA_acyltransferase"/>
</dbReference>
<reference evidence="8" key="1">
    <citation type="journal article" date="2019" name="Int. J. Syst. Evol. Microbiol.">
        <title>The Global Catalogue of Microorganisms (GCM) 10K type strain sequencing project: providing services to taxonomists for standard genome sequencing and annotation.</title>
        <authorList>
            <consortium name="The Broad Institute Genomics Platform"/>
            <consortium name="The Broad Institute Genome Sequencing Center for Infectious Disease"/>
            <person name="Wu L."/>
            <person name="Ma J."/>
        </authorList>
    </citation>
    <scope>NUCLEOTIDE SEQUENCE [LARGE SCALE GENOMIC DNA]</scope>
    <source>
        <strain evidence="8">JCM 17316</strain>
    </source>
</reference>
<evidence type="ECO:0000256" key="3">
    <source>
        <dbReference type="PROSITE-ProRule" id="PRU00409"/>
    </source>
</evidence>
<keyword evidence="3" id="KW-0547">Nucleotide-binding</keyword>
<sequence length="607" mass="64303">MRRSFQLGRSRSKPAPWQHAGMGPTGPVELRAARPDEAEELTALAMRSKAHWGYDAAFLDACRDELALRREDVVGRRTVVAERGGRVLGLATLEGEPPEGELGLLFVEPDAIGGGVGRRLYRHVLQEAGRLGFRRVRIEADPHAEGFYLAMGAERRGETAGGLRALPLLVAWPIRPEPPWSAAWGAGGPAVRVGNVAEFNGQFGGGVRGPDHYSCLAAFCGPRPRMVVLPERVADWWVRDVAAVLGWGEVETHSGLAADGRISAAILARPGLLRRLAREGAPVLPWGRTAAFEAIRPSPPGALEAVARYESKRRAHELFSALAPAHPGIVVPDQRPAGSARALARELRGGARVVLKTEYGVGGSGTLVVAPDGRRTRRLARRWARGGVLVEEYVEGAGPYRDPTFDAVIDESGAVHPVGVGLMDVDGTSYQGVTVGPGTLPEALAETAAAFGTAVGRALAGDGYRGWYDVDFVTDRAGRLAPTEINLRLTGPAVAFNVQAALDRVRGGAHLVRTIDRVPLGARLPSRALRDHVARVSGACRAAGATLLVTIPTAAFDLVPYLGVALAARTPDALDAAERIVRAAGAELGGMFADLPCGRDAGRAARR</sequence>
<dbReference type="Pfam" id="PF00583">
    <property type="entry name" value="Acetyltransf_1"/>
    <property type="match status" value="1"/>
</dbReference>
<keyword evidence="2" id="KW-0012">Acyltransferase</keyword>
<dbReference type="PROSITE" id="PS50975">
    <property type="entry name" value="ATP_GRASP"/>
    <property type="match status" value="1"/>
</dbReference>
<feature type="domain" description="N-acetyltransferase" evidence="6">
    <location>
        <begin position="28"/>
        <end position="173"/>
    </location>
</feature>
<dbReference type="InterPro" id="IPR000182">
    <property type="entry name" value="GNAT_dom"/>
</dbReference>
<evidence type="ECO:0000256" key="1">
    <source>
        <dbReference type="ARBA" id="ARBA00022679"/>
    </source>
</evidence>
<gene>
    <name evidence="7" type="ORF">GCM10022416_43610</name>
</gene>
<dbReference type="Gene3D" id="3.40.630.30">
    <property type="match status" value="1"/>
</dbReference>
<dbReference type="PANTHER" id="PTHR43877:SF1">
    <property type="entry name" value="ACETYLTRANSFERASE"/>
    <property type="match status" value="1"/>
</dbReference>
<dbReference type="InterPro" id="IPR050832">
    <property type="entry name" value="Bact_Acetyltransf"/>
</dbReference>